<dbReference type="InterPro" id="IPR017937">
    <property type="entry name" value="Thioredoxin_CS"/>
</dbReference>
<comment type="caution">
    <text evidence="6">The sequence shown here is derived from an EMBL/GenBank/DDBJ whole genome shotgun (WGS) entry which is preliminary data.</text>
</comment>
<dbReference type="PANTHER" id="PTHR45672">
    <property type="entry name" value="PROTEIN DISULFIDE-ISOMERASE C17H9.14C-RELATED"/>
    <property type="match status" value="1"/>
</dbReference>
<dbReference type="AlphaFoldDB" id="A0A8J2WY28"/>
<comment type="similarity">
    <text evidence="1">Belongs to the protein disulfide isomerase family.</text>
</comment>
<dbReference type="GO" id="GO:0003756">
    <property type="term" value="F:protein disulfide isomerase activity"/>
    <property type="evidence" value="ECO:0007669"/>
    <property type="project" value="TreeGrafter"/>
</dbReference>
<evidence type="ECO:0000256" key="4">
    <source>
        <dbReference type="SAM" id="SignalP"/>
    </source>
</evidence>
<dbReference type="PRINTS" id="PR00421">
    <property type="entry name" value="THIOREDOXIN"/>
</dbReference>
<dbReference type="PANTHER" id="PTHR45672:SF3">
    <property type="entry name" value="THIOREDOXIN DOMAIN-CONTAINING PROTEIN 5"/>
    <property type="match status" value="1"/>
</dbReference>
<dbReference type="GO" id="GO:0005783">
    <property type="term" value="C:endoplasmic reticulum"/>
    <property type="evidence" value="ECO:0007669"/>
    <property type="project" value="TreeGrafter"/>
</dbReference>
<dbReference type="PROSITE" id="PS51352">
    <property type="entry name" value="THIOREDOXIN_2"/>
    <property type="match status" value="1"/>
</dbReference>
<dbReference type="Proteomes" id="UP000789595">
    <property type="component" value="Unassembled WGS sequence"/>
</dbReference>
<feature type="signal peptide" evidence="4">
    <location>
        <begin position="1"/>
        <end position="16"/>
    </location>
</feature>
<feature type="domain" description="Thioredoxin" evidence="5">
    <location>
        <begin position="1"/>
        <end position="120"/>
    </location>
</feature>
<feature type="chain" id="PRO_5035327479" description="Thioredoxin domain-containing protein" evidence="4">
    <location>
        <begin position="17"/>
        <end position="215"/>
    </location>
</feature>
<name>A0A8J2WY28_9STRA</name>
<dbReference type="EMBL" id="CAKKNE010000003">
    <property type="protein sequence ID" value="CAH0372129.1"/>
    <property type="molecule type" value="Genomic_DNA"/>
</dbReference>
<evidence type="ECO:0000259" key="5">
    <source>
        <dbReference type="PROSITE" id="PS51352"/>
    </source>
</evidence>
<evidence type="ECO:0000313" key="7">
    <source>
        <dbReference type="Proteomes" id="UP000789595"/>
    </source>
</evidence>
<proteinExistence type="inferred from homology"/>
<dbReference type="InterPro" id="IPR036249">
    <property type="entry name" value="Thioredoxin-like_sf"/>
</dbReference>
<dbReference type="InterPro" id="IPR051063">
    <property type="entry name" value="PDI"/>
</dbReference>
<keyword evidence="7" id="KW-1185">Reference proteome</keyword>
<organism evidence="6 7">
    <name type="scientific">Pelagomonas calceolata</name>
    <dbReference type="NCBI Taxonomy" id="35677"/>
    <lineage>
        <taxon>Eukaryota</taxon>
        <taxon>Sar</taxon>
        <taxon>Stramenopiles</taxon>
        <taxon>Ochrophyta</taxon>
        <taxon>Pelagophyceae</taxon>
        <taxon>Pelagomonadales</taxon>
        <taxon>Pelagomonadaceae</taxon>
        <taxon>Pelagomonas</taxon>
    </lineage>
</organism>
<evidence type="ECO:0000313" key="6">
    <source>
        <dbReference type="EMBL" id="CAH0372129.1"/>
    </source>
</evidence>
<evidence type="ECO:0000256" key="1">
    <source>
        <dbReference type="ARBA" id="ARBA00006347"/>
    </source>
</evidence>
<dbReference type="OrthoDB" id="72053at2759"/>
<dbReference type="InterPro" id="IPR013766">
    <property type="entry name" value="Thioredoxin_domain"/>
</dbReference>
<protein>
    <recommendedName>
        <fullName evidence="5">Thioredoxin domain-containing protein</fullName>
    </recommendedName>
</protein>
<dbReference type="PROSITE" id="PS00194">
    <property type="entry name" value="THIOREDOXIN_1"/>
    <property type="match status" value="1"/>
</dbReference>
<gene>
    <name evidence="6" type="ORF">PECAL_3P21060</name>
</gene>
<keyword evidence="2 4" id="KW-0732">Signal</keyword>
<dbReference type="Gene3D" id="3.40.30.10">
    <property type="entry name" value="Glutaredoxin"/>
    <property type="match status" value="1"/>
</dbReference>
<evidence type="ECO:0000256" key="3">
    <source>
        <dbReference type="SAM" id="Coils"/>
    </source>
</evidence>
<keyword evidence="3" id="KW-0175">Coiled coil</keyword>
<dbReference type="GO" id="GO:0006457">
    <property type="term" value="P:protein folding"/>
    <property type="evidence" value="ECO:0007669"/>
    <property type="project" value="TreeGrafter"/>
</dbReference>
<dbReference type="SUPFAM" id="SSF52833">
    <property type="entry name" value="Thioredoxin-like"/>
    <property type="match status" value="1"/>
</dbReference>
<dbReference type="CDD" id="cd02961">
    <property type="entry name" value="PDI_a_family"/>
    <property type="match status" value="1"/>
</dbReference>
<evidence type="ECO:0000256" key="2">
    <source>
        <dbReference type="ARBA" id="ARBA00022729"/>
    </source>
</evidence>
<accession>A0A8J2WY28</accession>
<reference evidence="6" key="1">
    <citation type="submission" date="2021-11" db="EMBL/GenBank/DDBJ databases">
        <authorList>
            <consortium name="Genoscope - CEA"/>
            <person name="William W."/>
        </authorList>
    </citation>
    <scope>NUCLEOTIDE SEQUENCE</scope>
</reference>
<sequence length="215" mass="23597">MKAAALLLALAASTHATVLTPDNYDDLTQDKSVFIKFFAPWCGHCKKLKPTWDILIDEYKGHKDILVADVDCTAEGKPLCDANGVKGFPTLKYGDPSDLQDYQGGRDEKDLKKFASEKLGPQCGVKNLDLCSDEKKAQIASFQAMGAEKLGEFIGEQEAKIKELNENFSKQVEDLQKLYEGYMKDKEAAEAALKGQGLGLAKAVRKSLEATTDEL</sequence>
<feature type="coiled-coil region" evidence="3">
    <location>
        <begin position="147"/>
        <end position="192"/>
    </location>
</feature>
<dbReference type="Pfam" id="PF00085">
    <property type="entry name" value="Thioredoxin"/>
    <property type="match status" value="1"/>
</dbReference>